<dbReference type="Proteomes" id="UP000016933">
    <property type="component" value="Unassembled WGS sequence"/>
</dbReference>
<feature type="coiled-coil region" evidence="1">
    <location>
        <begin position="250"/>
        <end position="277"/>
    </location>
</feature>
<protein>
    <submittedName>
        <fullName evidence="2">Uncharacterized protein</fullName>
    </submittedName>
</protein>
<reference evidence="3" key="1">
    <citation type="journal article" date="2012" name="PLoS Genet.">
        <title>The genomes of the fungal plant pathogens Cladosporium fulvum and Dothistroma septosporum reveal adaptation to different hosts and lifestyles but also signatures of common ancestry.</title>
        <authorList>
            <person name="de Wit P.J.G.M."/>
            <person name="van der Burgt A."/>
            <person name="Oekmen B."/>
            <person name="Stergiopoulos I."/>
            <person name="Abd-Elsalam K.A."/>
            <person name="Aerts A.L."/>
            <person name="Bahkali A.H."/>
            <person name="Beenen H.G."/>
            <person name="Chettri P."/>
            <person name="Cox M.P."/>
            <person name="Datema E."/>
            <person name="de Vries R.P."/>
            <person name="Dhillon B."/>
            <person name="Ganley A.R."/>
            <person name="Griffiths S.A."/>
            <person name="Guo Y."/>
            <person name="Hamelin R.C."/>
            <person name="Henrissat B."/>
            <person name="Kabir M.S."/>
            <person name="Jashni M.K."/>
            <person name="Kema G."/>
            <person name="Klaubauf S."/>
            <person name="Lapidus A."/>
            <person name="Levasseur A."/>
            <person name="Lindquist E."/>
            <person name="Mehrabi R."/>
            <person name="Ohm R.A."/>
            <person name="Owen T.J."/>
            <person name="Salamov A."/>
            <person name="Schwelm A."/>
            <person name="Schijlen E."/>
            <person name="Sun H."/>
            <person name="van den Burg H.A."/>
            <person name="van Ham R.C.H.J."/>
            <person name="Zhang S."/>
            <person name="Goodwin S.B."/>
            <person name="Grigoriev I.V."/>
            <person name="Collemare J."/>
            <person name="Bradshaw R.E."/>
        </authorList>
    </citation>
    <scope>NUCLEOTIDE SEQUENCE [LARGE SCALE GENOMIC DNA]</scope>
    <source>
        <strain evidence="3">NZE10 / CBS 128990</strain>
    </source>
</reference>
<dbReference type="OMA" id="HEATHIH"/>
<name>N1Q3S7_DOTSN</name>
<dbReference type="AlphaFoldDB" id="N1Q3S7"/>
<dbReference type="OrthoDB" id="66964at2759"/>
<evidence type="ECO:0000256" key="1">
    <source>
        <dbReference type="SAM" id="Coils"/>
    </source>
</evidence>
<keyword evidence="3" id="KW-1185">Reference proteome</keyword>
<reference evidence="2 3" key="2">
    <citation type="journal article" date="2012" name="PLoS Pathog.">
        <title>Diverse lifestyles and strategies of plant pathogenesis encoded in the genomes of eighteen Dothideomycetes fungi.</title>
        <authorList>
            <person name="Ohm R.A."/>
            <person name="Feau N."/>
            <person name="Henrissat B."/>
            <person name="Schoch C.L."/>
            <person name="Horwitz B.A."/>
            <person name="Barry K.W."/>
            <person name="Condon B.J."/>
            <person name="Copeland A.C."/>
            <person name="Dhillon B."/>
            <person name="Glaser F."/>
            <person name="Hesse C.N."/>
            <person name="Kosti I."/>
            <person name="LaButti K."/>
            <person name="Lindquist E.A."/>
            <person name="Lucas S."/>
            <person name="Salamov A.A."/>
            <person name="Bradshaw R.E."/>
            <person name="Ciuffetti L."/>
            <person name="Hamelin R.C."/>
            <person name="Kema G.H.J."/>
            <person name="Lawrence C."/>
            <person name="Scott J.A."/>
            <person name="Spatafora J.W."/>
            <person name="Turgeon B.G."/>
            <person name="de Wit P.J.G.M."/>
            <person name="Zhong S."/>
            <person name="Goodwin S.B."/>
            <person name="Grigoriev I.V."/>
        </authorList>
    </citation>
    <scope>NUCLEOTIDE SEQUENCE [LARGE SCALE GENOMIC DNA]</scope>
    <source>
        <strain evidence="3">NZE10 / CBS 128990</strain>
    </source>
</reference>
<evidence type="ECO:0000313" key="3">
    <source>
        <dbReference type="Proteomes" id="UP000016933"/>
    </source>
</evidence>
<dbReference type="STRING" id="675120.N1Q3S7"/>
<keyword evidence="1" id="KW-0175">Coiled coil</keyword>
<dbReference type="HOGENOM" id="CLU_052690_0_0_1"/>
<sequence>MLPPVQPEILSANPKFNALYRDLCVHKLNSDCTTKLDAKAHKEHDAMRGELEEARVDRAKQSLVKSYLHTVSFRGDDLPEELQGLVSIIAATLQARLSKEDAFLLRDDVEKFKDNIALIALVVSHAAAEDITALARIHSPQQASDWRDIPARIRDMQNTIASADTIIAASRSEVAHEASNLHALYRRVMEASIRLLEQMLHGSVARSTKAKADYLSTVAEGMSRKLQLQQHQLLSQVESSDLQDVLRAKSDELEGESLALRRRIRELEDRLADYRKAQAIESKLKLGDFNDMRLEATLGYRKAENAQKRQRIKMLQICARRFANEATRS</sequence>
<dbReference type="eggNOG" id="ENOG502RV5R">
    <property type="taxonomic scope" value="Eukaryota"/>
</dbReference>
<proteinExistence type="predicted"/>
<gene>
    <name evidence="2" type="ORF">DOTSEDRAFT_49423</name>
</gene>
<dbReference type="EMBL" id="KB446535">
    <property type="protein sequence ID" value="EME49094.1"/>
    <property type="molecule type" value="Genomic_DNA"/>
</dbReference>
<accession>N1Q3S7</accession>
<evidence type="ECO:0000313" key="2">
    <source>
        <dbReference type="EMBL" id="EME49094.1"/>
    </source>
</evidence>
<organism evidence="2 3">
    <name type="scientific">Dothistroma septosporum (strain NZE10 / CBS 128990)</name>
    <name type="common">Red band needle blight fungus</name>
    <name type="synonym">Mycosphaerella pini</name>
    <dbReference type="NCBI Taxonomy" id="675120"/>
    <lineage>
        <taxon>Eukaryota</taxon>
        <taxon>Fungi</taxon>
        <taxon>Dikarya</taxon>
        <taxon>Ascomycota</taxon>
        <taxon>Pezizomycotina</taxon>
        <taxon>Dothideomycetes</taxon>
        <taxon>Dothideomycetidae</taxon>
        <taxon>Mycosphaerellales</taxon>
        <taxon>Mycosphaerellaceae</taxon>
        <taxon>Dothistroma</taxon>
    </lineage>
</organism>